<sequence length="672" mass="73327">MNLMKFTNTKFVWLTGCSLLTGSLIFSGCTPPDSSSSEEIVIEEETVSEPVIEEPEAGSDLDENVITPIEEPKPEMKPEAKPVEEPVEPVKAEDPAPEEKPVPAKPEPAPKEAKPADPKPEAKPEEKDPVAAPKPAPVEATDPKPEEPKAEDPKPAEEKPVEEKPAKEAPAAEAATEKPAAENADVAGDWPMWGGDITRNMVNKTKKLNLDLGSEYIDESDSVKWVSDLGSQTYGNPTVGGGKVLVGTNNGAEYRPQHKGDRGVVLCFDEETGEMLWQLTREKLPQGRVNDWPEQGICSTPCIEDGRMWVVTNRAEVMCVDMEGFHDGENDGPYTDEADTDELDGDIIWSLDMIEDLGVFPHNLATSSPLIYKDRIFILTSNGVDEAHLEIPSPRSPCFLCIDKNTGEVIWEDNTPFDQILHGQWGSPAIGVVNGQAQVYFPGGDGWLYSFDADADEANMLWKFDLNPKDSKWVLGGLGSRNAIISTPVFFENSVLLGVGQDPEHGEGVGHLYRIDATKTGDVSPVTEDGSENENSAQIWHYGGMDSDGSVTGEEDTEIYRRTISTVAVHNGLVYAADLSGRLHCIDFATGKRNWEYDLFAAVWGSPMVVDGKILIGDEDGDLAIISEGAELNEDDIIEYHFSSSIYSTPTIANGTLFVTDRSHLYAIPVVK</sequence>
<evidence type="ECO:0000259" key="2">
    <source>
        <dbReference type="Pfam" id="PF13360"/>
    </source>
</evidence>
<dbReference type="SMART" id="SM00564">
    <property type="entry name" value="PQQ"/>
    <property type="match status" value="4"/>
</dbReference>
<dbReference type="PROSITE" id="PS51257">
    <property type="entry name" value="PROKAR_LIPOPROTEIN"/>
    <property type="match status" value="1"/>
</dbReference>
<dbReference type="EC" id="1.1.9.1" evidence="3"/>
<dbReference type="InterPro" id="IPR018391">
    <property type="entry name" value="PQQ_b-propeller_rpt"/>
</dbReference>
<dbReference type="InterPro" id="IPR015943">
    <property type="entry name" value="WD40/YVTN_repeat-like_dom_sf"/>
</dbReference>
<keyword evidence="3" id="KW-0560">Oxidoreductase</keyword>
<reference evidence="3 4" key="1">
    <citation type="submission" date="2019-02" db="EMBL/GenBank/DDBJ databases">
        <title>Deep-cultivation of Planctomycetes and their phenomic and genomic characterization uncovers novel biology.</title>
        <authorList>
            <person name="Wiegand S."/>
            <person name="Jogler M."/>
            <person name="Boedeker C."/>
            <person name="Pinto D."/>
            <person name="Vollmers J."/>
            <person name="Rivas-Marin E."/>
            <person name="Kohn T."/>
            <person name="Peeters S.H."/>
            <person name="Heuer A."/>
            <person name="Rast P."/>
            <person name="Oberbeckmann S."/>
            <person name="Bunk B."/>
            <person name="Jeske O."/>
            <person name="Meyerdierks A."/>
            <person name="Storesund J.E."/>
            <person name="Kallscheuer N."/>
            <person name="Luecker S."/>
            <person name="Lage O.M."/>
            <person name="Pohl T."/>
            <person name="Merkel B.J."/>
            <person name="Hornburger P."/>
            <person name="Mueller R.-W."/>
            <person name="Bruemmer F."/>
            <person name="Labrenz M."/>
            <person name="Spormann A.M."/>
            <person name="Op den Camp H."/>
            <person name="Overmann J."/>
            <person name="Amann R."/>
            <person name="Jetten M.S.M."/>
            <person name="Mascher T."/>
            <person name="Medema M.H."/>
            <person name="Devos D.P."/>
            <person name="Kaster A.-K."/>
            <person name="Ovreas L."/>
            <person name="Rohde M."/>
            <person name="Galperin M.Y."/>
            <person name="Jogler C."/>
        </authorList>
    </citation>
    <scope>NUCLEOTIDE SEQUENCE [LARGE SCALE GENOMIC DNA]</scope>
    <source>
        <strain evidence="3 4">Pla110</strain>
    </source>
</reference>
<evidence type="ECO:0000256" key="1">
    <source>
        <dbReference type="SAM" id="MobiDB-lite"/>
    </source>
</evidence>
<gene>
    <name evidence="3" type="primary">qgdA</name>
    <name evidence="3" type="ORF">Pla110_26550</name>
</gene>
<evidence type="ECO:0000313" key="3">
    <source>
        <dbReference type="EMBL" id="QDU80919.1"/>
    </source>
</evidence>
<dbReference type="InterPro" id="IPR011047">
    <property type="entry name" value="Quinoprotein_ADH-like_sf"/>
</dbReference>
<dbReference type="GO" id="GO:0016491">
    <property type="term" value="F:oxidoreductase activity"/>
    <property type="evidence" value="ECO:0007669"/>
    <property type="project" value="UniProtKB-KW"/>
</dbReference>
<dbReference type="OrthoDB" id="222965at2"/>
<feature type="domain" description="Pyrrolo-quinoline quinone repeat" evidence="2">
    <location>
        <begin position="563"/>
        <end position="626"/>
    </location>
</feature>
<protein>
    <submittedName>
        <fullName evidence="3">Quinohemoprotein alcohol dehydrogenase ADH-IIG</fullName>
        <ecNumber evidence="3">1.1.9.1</ecNumber>
    </submittedName>
</protein>
<feature type="compositionally biased region" description="Low complexity" evidence="1">
    <location>
        <begin position="130"/>
        <end position="140"/>
    </location>
</feature>
<accession>A0A518CNW9</accession>
<dbReference type="Proteomes" id="UP000317178">
    <property type="component" value="Chromosome"/>
</dbReference>
<feature type="compositionally biased region" description="Basic and acidic residues" evidence="1">
    <location>
        <begin position="141"/>
        <end position="167"/>
    </location>
</feature>
<feature type="compositionally biased region" description="Basic and acidic residues" evidence="1">
    <location>
        <begin position="70"/>
        <end position="129"/>
    </location>
</feature>
<dbReference type="InterPro" id="IPR002372">
    <property type="entry name" value="PQQ_rpt_dom"/>
</dbReference>
<dbReference type="Gene3D" id="2.130.10.10">
    <property type="entry name" value="YVTN repeat-like/Quinoprotein amine dehydrogenase"/>
    <property type="match status" value="3"/>
</dbReference>
<dbReference type="RefSeq" id="WP_144996149.1">
    <property type="nucleotide sequence ID" value="NZ_CP036281.1"/>
</dbReference>
<feature type="domain" description="Pyrrolo-quinoline quinone repeat" evidence="2">
    <location>
        <begin position="220"/>
        <end position="464"/>
    </location>
</feature>
<dbReference type="SUPFAM" id="SSF50998">
    <property type="entry name" value="Quinoprotein alcohol dehydrogenase-like"/>
    <property type="match status" value="1"/>
</dbReference>
<dbReference type="AlphaFoldDB" id="A0A518CNW9"/>
<name>A0A518CNW9_9PLAN</name>
<dbReference type="EMBL" id="CP036281">
    <property type="protein sequence ID" value="QDU80919.1"/>
    <property type="molecule type" value="Genomic_DNA"/>
</dbReference>
<keyword evidence="4" id="KW-1185">Reference proteome</keyword>
<dbReference type="PANTHER" id="PTHR34512">
    <property type="entry name" value="CELL SURFACE PROTEIN"/>
    <property type="match status" value="1"/>
</dbReference>
<organism evidence="3 4">
    <name type="scientific">Polystyrenella longa</name>
    <dbReference type="NCBI Taxonomy" id="2528007"/>
    <lineage>
        <taxon>Bacteria</taxon>
        <taxon>Pseudomonadati</taxon>
        <taxon>Planctomycetota</taxon>
        <taxon>Planctomycetia</taxon>
        <taxon>Planctomycetales</taxon>
        <taxon>Planctomycetaceae</taxon>
        <taxon>Polystyrenella</taxon>
    </lineage>
</organism>
<dbReference type="KEGG" id="plon:Pla110_26550"/>
<proteinExistence type="predicted"/>
<evidence type="ECO:0000313" key="4">
    <source>
        <dbReference type="Proteomes" id="UP000317178"/>
    </source>
</evidence>
<feature type="compositionally biased region" description="Acidic residues" evidence="1">
    <location>
        <begin position="40"/>
        <end position="63"/>
    </location>
</feature>
<feature type="region of interest" description="Disordered" evidence="1">
    <location>
        <begin position="29"/>
        <end position="189"/>
    </location>
</feature>
<dbReference type="Pfam" id="PF13360">
    <property type="entry name" value="PQQ_2"/>
    <property type="match status" value="2"/>
</dbReference>
<dbReference type="PANTHER" id="PTHR34512:SF30">
    <property type="entry name" value="OUTER MEMBRANE PROTEIN ASSEMBLY FACTOR BAMB"/>
    <property type="match status" value="1"/>
</dbReference>